<dbReference type="AlphaFoldDB" id="A0A401RRU3"/>
<evidence type="ECO:0000313" key="2">
    <source>
        <dbReference type="Proteomes" id="UP000287033"/>
    </source>
</evidence>
<reference evidence="1 2" key="1">
    <citation type="journal article" date="2018" name="Nat. Ecol. Evol.">
        <title>Shark genomes provide insights into elasmobranch evolution and the origin of vertebrates.</title>
        <authorList>
            <person name="Hara Y"/>
            <person name="Yamaguchi K"/>
            <person name="Onimaru K"/>
            <person name="Kadota M"/>
            <person name="Koyanagi M"/>
            <person name="Keeley SD"/>
            <person name="Tatsumi K"/>
            <person name="Tanaka K"/>
            <person name="Motone F"/>
            <person name="Kageyama Y"/>
            <person name="Nozu R"/>
            <person name="Adachi N"/>
            <person name="Nishimura O"/>
            <person name="Nakagawa R"/>
            <person name="Tanegashima C"/>
            <person name="Kiyatake I"/>
            <person name="Matsumoto R"/>
            <person name="Murakumo K"/>
            <person name="Nishida K"/>
            <person name="Terakita A"/>
            <person name="Kuratani S"/>
            <person name="Sato K"/>
            <person name="Hyodo S Kuraku.S."/>
        </authorList>
    </citation>
    <scope>NUCLEOTIDE SEQUENCE [LARGE SCALE GENOMIC DNA]</scope>
</reference>
<gene>
    <name evidence="1" type="ORF">chiPu_0019429</name>
</gene>
<name>A0A401RRU3_CHIPU</name>
<proteinExistence type="predicted"/>
<organism evidence="1 2">
    <name type="scientific">Chiloscyllium punctatum</name>
    <name type="common">Brownbanded bambooshark</name>
    <name type="synonym">Hemiscyllium punctatum</name>
    <dbReference type="NCBI Taxonomy" id="137246"/>
    <lineage>
        <taxon>Eukaryota</taxon>
        <taxon>Metazoa</taxon>
        <taxon>Chordata</taxon>
        <taxon>Craniata</taxon>
        <taxon>Vertebrata</taxon>
        <taxon>Chondrichthyes</taxon>
        <taxon>Elasmobranchii</taxon>
        <taxon>Galeomorphii</taxon>
        <taxon>Galeoidea</taxon>
        <taxon>Orectolobiformes</taxon>
        <taxon>Hemiscylliidae</taxon>
        <taxon>Chiloscyllium</taxon>
    </lineage>
</organism>
<keyword evidence="2" id="KW-1185">Reference proteome</keyword>
<accession>A0A401RRU3</accession>
<protein>
    <submittedName>
        <fullName evidence="1">Uncharacterized protein</fullName>
    </submittedName>
</protein>
<sequence length="102" mass="11664">MRKYCSLTRTNLLPLWPRPLGEGGRGIRDLTGPSCARTPPFRRLPRRHKWVGEGRLGFTPFISRISEGGRQAGGHWIVEAQTTRSGRDRLGRAIKFYIYIDI</sequence>
<dbReference type="Proteomes" id="UP000287033">
    <property type="component" value="Unassembled WGS sequence"/>
</dbReference>
<dbReference type="EMBL" id="BEZZ01001985">
    <property type="protein sequence ID" value="GCC20861.1"/>
    <property type="molecule type" value="Genomic_DNA"/>
</dbReference>
<evidence type="ECO:0000313" key="1">
    <source>
        <dbReference type="EMBL" id="GCC20861.1"/>
    </source>
</evidence>
<comment type="caution">
    <text evidence="1">The sequence shown here is derived from an EMBL/GenBank/DDBJ whole genome shotgun (WGS) entry which is preliminary data.</text>
</comment>